<evidence type="ECO:0000256" key="7">
    <source>
        <dbReference type="ARBA" id="ARBA00022801"/>
    </source>
</evidence>
<evidence type="ECO:0000256" key="2">
    <source>
        <dbReference type="ARBA" id="ARBA00022679"/>
    </source>
</evidence>
<feature type="transmembrane region" description="Helical" evidence="11">
    <location>
        <begin position="865"/>
        <end position="887"/>
    </location>
</feature>
<dbReference type="Proteomes" id="UP000054324">
    <property type="component" value="Unassembled WGS sequence"/>
</dbReference>
<dbReference type="InterPro" id="IPR036397">
    <property type="entry name" value="RNaseH_sf"/>
</dbReference>
<feature type="transmembrane region" description="Helical" evidence="11">
    <location>
        <begin position="753"/>
        <end position="773"/>
    </location>
</feature>
<gene>
    <name evidence="14" type="ORF">T265_12997</name>
</gene>
<dbReference type="PROSITE" id="PS50175">
    <property type="entry name" value="ASP_PROT_RETROV"/>
    <property type="match status" value="1"/>
</dbReference>
<dbReference type="InterPro" id="IPR001584">
    <property type="entry name" value="Integrase_cat-core"/>
</dbReference>
<reference evidence="14 15" key="1">
    <citation type="submission" date="2013-11" db="EMBL/GenBank/DDBJ databases">
        <title>Opisthorchis viverrini - life in the bile duct.</title>
        <authorList>
            <person name="Young N.D."/>
            <person name="Nagarajan N."/>
            <person name="Lin S.J."/>
            <person name="Korhonen P.K."/>
            <person name="Jex A.R."/>
            <person name="Hall R.S."/>
            <person name="Safavi-Hemami H."/>
            <person name="Kaewkong W."/>
            <person name="Bertrand D."/>
            <person name="Gao S."/>
            <person name="Seet Q."/>
            <person name="Wongkham S."/>
            <person name="Teh B.T."/>
            <person name="Wongkham C."/>
            <person name="Intapan P.M."/>
            <person name="Maleewong W."/>
            <person name="Yang X."/>
            <person name="Hu M."/>
            <person name="Wang Z."/>
            <person name="Hofmann A."/>
            <person name="Sternberg P.W."/>
            <person name="Tan P."/>
            <person name="Wang J."/>
            <person name="Gasser R.B."/>
        </authorList>
    </citation>
    <scope>NUCLEOTIDE SEQUENCE [LARGE SCALE GENOMIC DNA]</scope>
</reference>
<evidence type="ECO:0008006" key="16">
    <source>
        <dbReference type="Google" id="ProtNLM"/>
    </source>
</evidence>
<dbReference type="AlphaFoldDB" id="A0A075AIB4"/>
<dbReference type="EMBL" id="KL596647">
    <property type="protein sequence ID" value="KER31339.1"/>
    <property type="molecule type" value="Genomic_DNA"/>
</dbReference>
<dbReference type="InterPro" id="IPR001995">
    <property type="entry name" value="Peptidase_A2_cat"/>
</dbReference>
<dbReference type="GO" id="GO:0015074">
    <property type="term" value="P:DNA integration"/>
    <property type="evidence" value="ECO:0007669"/>
    <property type="project" value="InterPro"/>
</dbReference>
<dbReference type="InterPro" id="IPR012337">
    <property type="entry name" value="RNaseH-like_sf"/>
</dbReference>
<dbReference type="GO" id="GO:0003676">
    <property type="term" value="F:nucleic acid binding"/>
    <property type="evidence" value="ECO:0007669"/>
    <property type="project" value="InterPro"/>
</dbReference>
<feature type="region of interest" description="Disordered" evidence="10">
    <location>
        <begin position="493"/>
        <end position="512"/>
    </location>
</feature>
<evidence type="ECO:0000256" key="3">
    <source>
        <dbReference type="ARBA" id="ARBA00022692"/>
    </source>
</evidence>
<dbReference type="Pfam" id="PF01027">
    <property type="entry name" value="Bax1-I"/>
    <property type="match status" value="1"/>
</dbReference>
<sequence>DSEYFATYTGGVNRECELHQPNTATKVRLQLDTGSDITLLSERTWKRIGKPHVKPTELRARNASGGKLKLTGEVDCLINFNDSTARQSTCPLKSCPKLDLMWLDWIEKLNLLDILINSICNRMHAAPGRTDFPKRSLEHLLQRYVYVFTDELGRCTKARTRLCLLPGAKPVFRPKVPVPYAALPIVGQELDRLRKAGVLQPTNCSAWATPIVLVKKATGMILLCADFSTIDLADAYLQVEVEEESRELLTINTHRGPVGGQHFSVVVDAYSKWPEIFPVNSPTTAITVPELRGLFSRSGTPETIVSDNGSQFTSSAFAHLCREYGITHIRSPPFHPQSNGQAERFVDSEAGTSDVQRRGTNGKDFAKLPAGISRDANSSDGVSAAEALLRRSFRTPHDTIRAQERHASHRETRVEEQFNWHHGTTARSFSEGQKVLARDHSGRHPTWTPGLILRRRSKVLYEIQILRTEPSDLSLEKLLDTFDLGTIPVRRSVASSEAQPKNGLQPQRQKGRIRKSVGPLQVNFRVRSSVNKLQGGGVERNSKRILLYRTFLGVATADKPDPQETGQEFGTLADPASRRDLIATMIAARSCLRGSRLVLQLADRGCRQTFTRPSQVSVVRCFRWSPINFTSMRTRFGRSQAKARADEAAPEMVLDHATLLFPCHVALDTGRMAVAAAAVIGLGGLCYYGLSMVPSSTDAMSAIDRATVWPDYVRQRVKMTYAYLAGGAAIAAGTAVSLSRSPAFCRAMVQSGWIAPITMMLFSMGAGFVCQLVPYPATGISTKHLAWAVFSASIGGMLMPVCLLGGPILTRAALYTGGIVGSLSAVAISAPSDKFLNWGGPLAIGLGVVVVSSLGSMFLSPASRLGSGMAAISLYGGLLLFSGFLLYDTQLVIRRAELHPAPGYYPPERLYGGLPVQQGQIIKPFDPINNSIRILMDTVNIFVRMVAILAGGQRRK</sequence>
<feature type="non-terminal residue" evidence="14">
    <location>
        <position position="1"/>
    </location>
</feature>
<keyword evidence="15" id="KW-1185">Reference proteome</keyword>
<comment type="subcellular location">
    <subcellularLocation>
        <location evidence="1">Membrane</location>
        <topology evidence="1">Multi-pass membrane protein</topology>
    </subcellularLocation>
</comment>
<dbReference type="GeneID" id="20327165"/>
<dbReference type="GO" id="GO:0004190">
    <property type="term" value="F:aspartic-type endopeptidase activity"/>
    <property type="evidence" value="ECO:0007669"/>
    <property type="project" value="InterPro"/>
</dbReference>
<dbReference type="PANTHER" id="PTHR37984:SF5">
    <property type="entry name" value="PROTEIN NYNRIN-LIKE"/>
    <property type="match status" value="1"/>
</dbReference>
<evidence type="ECO:0000256" key="8">
    <source>
        <dbReference type="ARBA" id="ARBA00022989"/>
    </source>
</evidence>
<proteinExistence type="predicted"/>
<dbReference type="PANTHER" id="PTHR37984">
    <property type="entry name" value="PROTEIN CBG26694"/>
    <property type="match status" value="1"/>
</dbReference>
<evidence type="ECO:0000256" key="5">
    <source>
        <dbReference type="ARBA" id="ARBA00022722"/>
    </source>
</evidence>
<feature type="transmembrane region" description="Helical" evidence="11">
    <location>
        <begin position="812"/>
        <end position="830"/>
    </location>
</feature>
<dbReference type="STRING" id="6198.A0A075AIB4"/>
<evidence type="ECO:0000313" key="14">
    <source>
        <dbReference type="EMBL" id="KER31339.1"/>
    </source>
</evidence>
<evidence type="ECO:0000256" key="10">
    <source>
        <dbReference type="SAM" id="MobiDB-lite"/>
    </source>
</evidence>
<evidence type="ECO:0000313" key="15">
    <source>
        <dbReference type="Proteomes" id="UP000054324"/>
    </source>
</evidence>
<evidence type="ECO:0000256" key="1">
    <source>
        <dbReference type="ARBA" id="ARBA00004141"/>
    </source>
</evidence>
<dbReference type="KEGG" id="ovi:T265_12997"/>
<dbReference type="Gene3D" id="3.30.420.10">
    <property type="entry name" value="Ribonuclease H-like superfamily/Ribonuclease H"/>
    <property type="match status" value="1"/>
</dbReference>
<dbReference type="PROSITE" id="PS50994">
    <property type="entry name" value="INTEGRASE"/>
    <property type="match status" value="1"/>
</dbReference>
<keyword evidence="2" id="KW-0808">Transferase</keyword>
<dbReference type="CTD" id="20327165"/>
<keyword evidence="8 11" id="KW-1133">Transmembrane helix</keyword>
<feature type="transmembrane region" description="Helical" evidence="11">
    <location>
        <begin position="721"/>
        <end position="741"/>
    </location>
</feature>
<dbReference type="InterPro" id="IPR021109">
    <property type="entry name" value="Peptidase_aspartic_dom_sf"/>
</dbReference>
<keyword evidence="5" id="KW-0540">Nuclease</keyword>
<keyword evidence="7" id="KW-0378">Hydrolase</keyword>
<feature type="domain" description="Peptidase A2" evidence="12">
    <location>
        <begin position="27"/>
        <end position="66"/>
    </location>
</feature>
<keyword evidence="3 11" id="KW-0812">Transmembrane</keyword>
<dbReference type="InterPro" id="IPR043502">
    <property type="entry name" value="DNA/RNA_pol_sf"/>
</dbReference>
<dbReference type="SUPFAM" id="SSF53098">
    <property type="entry name" value="Ribonuclease H-like"/>
    <property type="match status" value="1"/>
</dbReference>
<evidence type="ECO:0000259" key="12">
    <source>
        <dbReference type="PROSITE" id="PS50175"/>
    </source>
</evidence>
<keyword evidence="6" id="KW-0255">Endonuclease</keyword>
<feature type="domain" description="Integrase catalytic" evidence="13">
    <location>
        <begin position="206"/>
        <end position="404"/>
    </location>
</feature>
<dbReference type="SUPFAM" id="SSF50630">
    <property type="entry name" value="Acid proteases"/>
    <property type="match status" value="1"/>
</dbReference>
<feature type="region of interest" description="Disordered" evidence="10">
    <location>
        <begin position="349"/>
        <end position="379"/>
    </location>
</feature>
<evidence type="ECO:0000256" key="11">
    <source>
        <dbReference type="SAM" id="Phobius"/>
    </source>
</evidence>
<dbReference type="RefSeq" id="XP_009164935.1">
    <property type="nucleotide sequence ID" value="XM_009166671.1"/>
</dbReference>
<dbReference type="Gene3D" id="3.10.10.10">
    <property type="entry name" value="HIV Type 1 Reverse Transcriptase, subunit A, domain 1"/>
    <property type="match status" value="1"/>
</dbReference>
<dbReference type="GO" id="GO:0006508">
    <property type="term" value="P:proteolysis"/>
    <property type="evidence" value="ECO:0007669"/>
    <property type="project" value="InterPro"/>
</dbReference>
<feature type="transmembrane region" description="Helical" evidence="11">
    <location>
        <begin position="785"/>
        <end position="806"/>
    </location>
</feature>
<dbReference type="OrthoDB" id="6285520at2759"/>
<dbReference type="InterPro" id="IPR050951">
    <property type="entry name" value="Retrovirus_Pol_polyprotein"/>
</dbReference>
<evidence type="ECO:0000256" key="6">
    <source>
        <dbReference type="ARBA" id="ARBA00022759"/>
    </source>
</evidence>
<evidence type="ECO:0000259" key="13">
    <source>
        <dbReference type="PROSITE" id="PS50994"/>
    </source>
</evidence>
<evidence type="ECO:0000256" key="9">
    <source>
        <dbReference type="ARBA" id="ARBA00023136"/>
    </source>
</evidence>
<dbReference type="InterPro" id="IPR006214">
    <property type="entry name" value="Bax_inhibitor_1-related"/>
</dbReference>
<name>A0A075AIB4_OPIVI</name>
<feature type="compositionally biased region" description="Polar residues" evidence="10">
    <location>
        <begin position="493"/>
        <end position="508"/>
    </location>
</feature>
<keyword evidence="4" id="KW-0548">Nucleotidyltransferase</keyword>
<feature type="transmembrane region" description="Helical" evidence="11">
    <location>
        <begin position="672"/>
        <end position="690"/>
    </location>
</feature>
<dbReference type="GO" id="GO:0016020">
    <property type="term" value="C:membrane"/>
    <property type="evidence" value="ECO:0007669"/>
    <property type="project" value="UniProtKB-SubCell"/>
</dbReference>
<accession>A0A075AIB4</accession>
<dbReference type="GO" id="GO:0016779">
    <property type="term" value="F:nucleotidyltransferase activity"/>
    <property type="evidence" value="ECO:0007669"/>
    <property type="project" value="UniProtKB-KW"/>
</dbReference>
<evidence type="ECO:0000256" key="4">
    <source>
        <dbReference type="ARBA" id="ARBA00022695"/>
    </source>
</evidence>
<keyword evidence="9 11" id="KW-0472">Membrane</keyword>
<protein>
    <recommendedName>
        <fullName evidence="16">Integrase catalytic domain-containing protein</fullName>
    </recommendedName>
</protein>
<dbReference type="SUPFAM" id="SSF56672">
    <property type="entry name" value="DNA/RNA polymerases"/>
    <property type="match status" value="1"/>
</dbReference>
<dbReference type="Pfam" id="PF00665">
    <property type="entry name" value="rve"/>
    <property type="match status" value="1"/>
</dbReference>
<dbReference type="GO" id="GO:0004519">
    <property type="term" value="F:endonuclease activity"/>
    <property type="evidence" value="ECO:0007669"/>
    <property type="project" value="UniProtKB-KW"/>
</dbReference>
<feature type="transmembrane region" description="Helical" evidence="11">
    <location>
        <begin position="842"/>
        <end position="859"/>
    </location>
</feature>
<organism evidence="14 15">
    <name type="scientific">Opisthorchis viverrini</name>
    <name type="common">Southeast Asian liver fluke</name>
    <dbReference type="NCBI Taxonomy" id="6198"/>
    <lineage>
        <taxon>Eukaryota</taxon>
        <taxon>Metazoa</taxon>
        <taxon>Spiralia</taxon>
        <taxon>Lophotrochozoa</taxon>
        <taxon>Platyhelminthes</taxon>
        <taxon>Trematoda</taxon>
        <taxon>Digenea</taxon>
        <taxon>Opisthorchiida</taxon>
        <taxon>Opisthorchiata</taxon>
        <taxon>Opisthorchiidae</taxon>
        <taxon>Opisthorchis</taxon>
    </lineage>
</organism>